<gene>
    <name evidence="2" type="ORF">BECKFM1743A_GA0114220_102325</name>
    <name evidence="4" type="ORF">BECKFM1743B_GA0114221_102476</name>
    <name evidence="3" type="ORF">BECKFM1743C_GA0114222_102703</name>
</gene>
<name>A0A450W667_9GAMM</name>
<keyword evidence="1" id="KW-0812">Transmembrane</keyword>
<keyword evidence="1" id="KW-0472">Membrane</keyword>
<evidence type="ECO:0000313" key="3">
    <source>
        <dbReference type="EMBL" id="VFJ60301.1"/>
    </source>
</evidence>
<evidence type="ECO:0000256" key="1">
    <source>
        <dbReference type="SAM" id="Phobius"/>
    </source>
</evidence>
<dbReference type="AlphaFoldDB" id="A0A450W667"/>
<feature type="transmembrane region" description="Helical" evidence="1">
    <location>
        <begin position="9"/>
        <end position="30"/>
    </location>
</feature>
<feature type="transmembrane region" description="Helical" evidence="1">
    <location>
        <begin position="50"/>
        <end position="76"/>
    </location>
</feature>
<reference evidence="4" key="1">
    <citation type="submission" date="2019-02" db="EMBL/GenBank/DDBJ databases">
        <authorList>
            <person name="Gruber-Vodicka R. H."/>
            <person name="Seah K. B. B."/>
        </authorList>
    </citation>
    <scope>NUCLEOTIDE SEQUENCE</scope>
    <source>
        <strain evidence="2">BECK_BZ163</strain>
        <strain evidence="4">BECK_BZ164</strain>
        <strain evidence="3">BECK_BZ165</strain>
    </source>
</reference>
<dbReference type="EMBL" id="CAADEZ010000232">
    <property type="protein sequence ID" value="VFJ59209.1"/>
    <property type="molecule type" value="Genomic_DNA"/>
</dbReference>
<proteinExistence type="predicted"/>
<dbReference type="EMBL" id="CAADFA010000270">
    <property type="protein sequence ID" value="VFJ60301.1"/>
    <property type="molecule type" value="Genomic_DNA"/>
</dbReference>
<organism evidence="4">
    <name type="scientific">Candidatus Kentrum sp. FM</name>
    <dbReference type="NCBI Taxonomy" id="2126340"/>
    <lineage>
        <taxon>Bacteria</taxon>
        <taxon>Pseudomonadati</taxon>
        <taxon>Pseudomonadota</taxon>
        <taxon>Gammaproteobacteria</taxon>
        <taxon>Candidatus Kentrum</taxon>
    </lineage>
</organism>
<dbReference type="EMBL" id="CAADFL010000247">
    <property type="protein sequence ID" value="VFK12534.1"/>
    <property type="molecule type" value="Genomic_DNA"/>
</dbReference>
<evidence type="ECO:0000313" key="2">
    <source>
        <dbReference type="EMBL" id="VFJ59209.1"/>
    </source>
</evidence>
<protein>
    <submittedName>
        <fullName evidence="4">Uncharacterized protein</fullName>
    </submittedName>
</protein>
<accession>A0A450W667</accession>
<keyword evidence="1" id="KW-1133">Transmembrane helix</keyword>
<sequence>MSGSPNKLYLILVGFIGLLLGVGLICFAAWKLGWIPGVVITEGDEALSVANTYIVFTTFLFVAATVGLVIVGYWFAHQFSVSKEEQLDRLYDEIRIGCSSDPKLGKALAEAILKNPKVSDIIIDKFESRVTQDSVTEDRSNSLSEIVISNHKNNSENSDDVS</sequence>
<evidence type="ECO:0000313" key="4">
    <source>
        <dbReference type="EMBL" id="VFK12534.1"/>
    </source>
</evidence>